<evidence type="ECO:0000256" key="2">
    <source>
        <dbReference type="ARBA" id="ARBA00022617"/>
    </source>
</evidence>
<dbReference type="InterPro" id="IPR036909">
    <property type="entry name" value="Cyt_c-like_dom_sf"/>
</dbReference>
<evidence type="ECO:0000313" key="11">
    <source>
        <dbReference type="EMBL" id="NML43622.1"/>
    </source>
</evidence>
<feature type="signal peptide" evidence="9">
    <location>
        <begin position="1"/>
        <end position="27"/>
    </location>
</feature>
<evidence type="ECO:0000256" key="7">
    <source>
        <dbReference type="PROSITE-ProRule" id="PRU00433"/>
    </source>
</evidence>
<dbReference type="RefSeq" id="WP_169417819.1">
    <property type="nucleotide sequence ID" value="NZ_JABBFX010000001.1"/>
</dbReference>
<accession>A0A848H1T5</accession>
<keyword evidence="5" id="KW-0560">Oxidoreductase</keyword>
<dbReference type="GO" id="GO:0020037">
    <property type="term" value="F:heme binding"/>
    <property type="evidence" value="ECO:0007669"/>
    <property type="project" value="InterPro"/>
</dbReference>
<dbReference type="InterPro" id="IPR009056">
    <property type="entry name" value="Cyt_c-like_dom"/>
</dbReference>
<proteinExistence type="predicted"/>
<dbReference type="SUPFAM" id="SSF46626">
    <property type="entry name" value="Cytochrome c"/>
    <property type="match status" value="2"/>
</dbReference>
<keyword evidence="4 9" id="KW-0732">Signal</keyword>
<feature type="region of interest" description="Disordered" evidence="8">
    <location>
        <begin position="78"/>
        <end position="100"/>
    </location>
</feature>
<protein>
    <submittedName>
        <fullName evidence="11">Cytochrome-c peroxidase</fullName>
    </submittedName>
</protein>
<keyword evidence="2 7" id="KW-0349">Heme</keyword>
<dbReference type="PANTHER" id="PTHR30600">
    <property type="entry name" value="CYTOCHROME C PEROXIDASE-RELATED"/>
    <property type="match status" value="1"/>
</dbReference>
<evidence type="ECO:0000259" key="10">
    <source>
        <dbReference type="PROSITE" id="PS51007"/>
    </source>
</evidence>
<evidence type="ECO:0000256" key="1">
    <source>
        <dbReference type="ARBA" id="ARBA00004196"/>
    </source>
</evidence>
<keyword evidence="6 7" id="KW-0408">Iron</keyword>
<evidence type="ECO:0000313" key="12">
    <source>
        <dbReference type="Proteomes" id="UP000541185"/>
    </source>
</evidence>
<dbReference type="GO" id="GO:0046872">
    <property type="term" value="F:metal ion binding"/>
    <property type="evidence" value="ECO:0007669"/>
    <property type="project" value="UniProtKB-KW"/>
</dbReference>
<sequence>MRIHLSIAALALLLLASCGGGSRSGTATTTAPATPVAAAVNLSAKAQVGQKIFFDRSLSASGAMSCASCHDPDHAYGPPNDLSVQLGGPNMNTPGTRAVPSLRYKDVTPPYADLLDNPDGVSVPGPGGGFDWDGRAPTLAEQARFPLLAAHEMANVTAAAFAVKLRKVAYAAQFQQAFGANALADDDGALAFATQALQAFQLEDPSFHPYSSKFDLYAGNKIGGTLTAAEQRGMKVFTDAGRGNCASCHYQGAGLNGSSALFTDFSYEAISVPRNMAIPANQDPAWFDMGVCGPIRTDHLPTAPGAANAFCGMVKAPTLRNVAKRTSFFHNGVMHSLEQVVRFYNTRDTMPQLWYPTVGGTPKATPDADFPTWGLVTTQYVGGTVQKFNDLPAAYRANIDPQMPLDGRAAGSANPMSERDIADLVCFLQTLDDGYQPPATPAKSGTCVD</sequence>
<dbReference type="AlphaFoldDB" id="A0A848H1T5"/>
<dbReference type="GO" id="GO:0009055">
    <property type="term" value="F:electron transfer activity"/>
    <property type="evidence" value="ECO:0007669"/>
    <property type="project" value="InterPro"/>
</dbReference>
<reference evidence="11 12" key="1">
    <citation type="submission" date="2020-04" db="EMBL/GenBank/DDBJ databases">
        <title>Ramlibacter sp. G-1-2-2 isolated from soil.</title>
        <authorList>
            <person name="Dahal R.H."/>
        </authorList>
    </citation>
    <scope>NUCLEOTIDE SEQUENCE [LARGE SCALE GENOMIC DNA]</scope>
    <source>
        <strain evidence="11 12">G-1-2-2</strain>
    </source>
</reference>
<dbReference type="Pfam" id="PF03150">
    <property type="entry name" value="CCP_MauG"/>
    <property type="match status" value="1"/>
</dbReference>
<dbReference type="PANTHER" id="PTHR30600:SF10">
    <property type="entry name" value="BLL6722 PROTEIN"/>
    <property type="match status" value="1"/>
</dbReference>
<evidence type="ECO:0000256" key="6">
    <source>
        <dbReference type="ARBA" id="ARBA00023004"/>
    </source>
</evidence>
<evidence type="ECO:0000256" key="4">
    <source>
        <dbReference type="ARBA" id="ARBA00022729"/>
    </source>
</evidence>
<dbReference type="PROSITE" id="PS51007">
    <property type="entry name" value="CYTC"/>
    <property type="match status" value="2"/>
</dbReference>
<feature type="domain" description="Cytochrome c" evidence="10">
    <location>
        <begin position="44"/>
        <end position="164"/>
    </location>
</feature>
<dbReference type="PROSITE" id="PS51257">
    <property type="entry name" value="PROKAR_LIPOPROTEIN"/>
    <property type="match status" value="1"/>
</dbReference>
<evidence type="ECO:0000256" key="8">
    <source>
        <dbReference type="SAM" id="MobiDB-lite"/>
    </source>
</evidence>
<organism evidence="11 12">
    <name type="scientific">Ramlibacter agri</name>
    <dbReference type="NCBI Taxonomy" id="2728837"/>
    <lineage>
        <taxon>Bacteria</taxon>
        <taxon>Pseudomonadati</taxon>
        <taxon>Pseudomonadota</taxon>
        <taxon>Betaproteobacteria</taxon>
        <taxon>Burkholderiales</taxon>
        <taxon>Comamonadaceae</taxon>
        <taxon>Ramlibacter</taxon>
    </lineage>
</organism>
<evidence type="ECO:0000256" key="5">
    <source>
        <dbReference type="ARBA" id="ARBA00023002"/>
    </source>
</evidence>
<comment type="caution">
    <text evidence="11">The sequence shown here is derived from an EMBL/GenBank/DDBJ whole genome shotgun (WGS) entry which is preliminary data.</text>
</comment>
<evidence type="ECO:0000256" key="9">
    <source>
        <dbReference type="SAM" id="SignalP"/>
    </source>
</evidence>
<keyword evidence="11" id="KW-0575">Peroxidase</keyword>
<name>A0A848H1T5_9BURK</name>
<evidence type="ECO:0000256" key="3">
    <source>
        <dbReference type="ARBA" id="ARBA00022723"/>
    </source>
</evidence>
<dbReference type="InterPro" id="IPR051395">
    <property type="entry name" value="Cytochrome_c_Peroxidase/MauG"/>
</dbReference>
<dbReference type="EMBL" id="JABBFX010000001">
    <property type="protein sequence ID" value="NML43622.1"/>
    <property type="molecule type" value="Genomic_DNA"/>
</dbReference>
<dbReference type="InterPro" id="IPR004852">
    <property type="entry name" value="Di-haem_cyt_c_peroxidsae"/>
</dbReference>
<dbReference type="GO" id="GO:0004130">
    <property type="term" value="F:cytochrome-c peroxidase activity"/>
    <property type="evidence" value="ECO:0007669"/>
    <property type="project" value="TreeGrafter"/>
</dbReference>
<keyword evidence="3 7" id="KW-0479">Metal-binding</keyword>
<dbReference type="GO" id="GO:0030313">
    <property type="term" value="C:cell envelope"/>
    <property type="evidence" value="ECO:0007669"/>
    <property type="project" value="UniProtKB-SubCell"/>
</dbReference>
<comment type="subcellular location">
    <subcellularLocation>
        <location evidence="1">Cell envelope</location>
    </subcellularLocation>
</comment>
<feature type="domain" description="Cytochrome c" evidence="10">
    <location>
        <begin position="228"/>
        <end position="432"/>
    </location>
</feature>
<keyword evidence="12" id="KW-1185">Reference proteome</keyword>
<feature type="chain" id="PRO_5032637662" evidence="9">
    <location>
        <begin position="28"/>
        <end position="449"/>
    </location>
</feature>
<gene>
    <name evidence="11" type="ORF">HHL11_07670</name>
</gene>
<dbReference type="Proteomes" id="UP000541185">
    <property type="component" value="Unassembled WGS sequence"/>
</dbReference>
<dbReference type="Gene3D" id="1.10.760.10">
    <property type="entry name" value="Cytochrome c-like domain"/>
    <property type="match status" value="2"/>
</dbReference>